<evidence type="ECO:0000313" key="2">
    <source>
        <dbReference type="EMBL" id="RDW24999.1"/>
    </source>
</evidence>
<evidence type="ECO:0000313" key="4">
    <source>
        <dbReference type="Proteomes" id="UP000256601"/>
    </source>
</evidence>
<evidence type="ECO:0000313" key="1">
    <source>
        <dbReference type="EMBL" id="AOW00767.1"/>
    </source>
</evidence>
<name>A0A1D8N571_YARLL</name>
<dbReference type="EMBL" id="CP017553">
    <property type="protein sequence ID" value="AOW00767.1"/>
    <property type="molecule type" value="Genomic_DNA"/>
</dbReference>
<proteinExistence type="predicted"/>
<accession>A0A1D8N571</accession>
<protein>
    <submittedName>
        <fullName evidence="1">Uncharacterized protein</fullName>
    </submittedName>
</protein>
<evidence type="ECO:0000313" key="3">
    <source>
        <dbReference type="Proteomes" id="UP000182444"/>
    </source>
</evidence>
<gene>
    <name evidence="2" type="ORF">B0I71DRAFT_133380</name>
    <name evidence="1" type="ORF">YALI1_A17401g</name>
</gene>
<dbReference type="KEGG" id="yli:2905830"/>
<dbReference type="VEuPathDB" id="FungiDB:YALI0_A17259g"/>
<dbReference type="Proteomes" id="UP000182444">
    <property type="component" value="Chromosome 1A"/>
</dbReference>
<dbReference type="VEuPathDB" id="FungiDB:YALI1_A17401g"/>
<reference evidence="2 4" key="2">
    <citation type="submission" date="2018-07" db="EMBL/GenBank/DDBJ databases">
        <title>Draft Genome Assemblies for Five Robust Yarrowia lipolytica Strains Exhibiting High Lipid Production and Pentose Sugar Utilization and Sugar Alcohol Secretion from Undetoxified Lignocellulosic Biomass Hydrolysates.</title>
        <authorList>
            <consortium name="DOE Joint Genome Institute"/>
            <person name="Walker C."/>
            <person name="Ryu S."/>
            <person name="Na H."/>
            <person name="Zane M."/>
            <person name="LaButti K."/>
            <person name="Lipzen A."/>
            <person name="Haridas S."/>
            <person name="Barry K."/>
            <person name="Grigoriev I.V."/>
            <person name="Quarterman J."/>
            <person name="Slininger P."/>
            <person name="Dien B."/>
            <person name="Trinh C.T."/>
        </authorList>
    </citation>
    <scope>NUCLEOTIDE SEQUENCE [LARGE SCALE GENOMIC DNA]</scope>
    <source>
        <strain evidence="2 4">YB392</strain>
    </source>
</reference>
<dbReference type="GeneID" id="2905830"/>
<dbReference type="Proteomes" id="UP000256601">
    <property type="component" value="Unassembled WGS sequence"/>
</dbReference>
<sequence length="198" mass="21680">MQLLPLLLATLVSAEHFTVTLLDQTHSALSKHAESNKWNAKKLGFSKHLAVALVDHIDHDINYLYGETKKFSIAGGNSLANYLDVSSGSTGENEPILIVVNSHETPEFDDEAIYHARTLRESVTPEMRGQKLASVVREIMGIASRSARDLEKRNAPAGGGFCNHPNCPVFCPGCLIEDLGEGHETEENVETDESPDQE</sequence>
<reference evidence="1 3" key="1">
    <citation type="journal article" date="2016" name="PLoS ONE">
        <title>Sequence Assembly of Yarrowia lipolytica Strain W29/CLIB89 Shows Transposable Element Diversity.</title>
        <authorList>
            <person name="Magnan C."/>
            <person name="Yu J."/>
            <person name="Chang I."/>
            <person name="Jahn E."/>
            <person name="Kanomata Y."/>
            <person name="Wu J."/>
            <person name="Zeller M."/>
            <person name="Oakes M."/>
            <person name="Baldi P."/>
            <person name="Sandmeyer S."/>
        </authorList>
    </citation>
    <scope>NUCLEOTIDE SEQUENCE [LARGE SCALE GENOMIC DNA]</scope>
    <source>
        <strain evidence="1">CLIB89</strain>
        <strain evidence="3">CLIB89(W29)</strain>
    </source>
</reference>
<dbReference type="OrthoDB" id="10353880at2759"/>
<dbReference type="EMBL" id="KZ857340">
    <property type="protein sequence ID" value="RDW24999.1"/>
    <property type="molecule type" value="Genomic_DNA"/>
</dbReference>
<organism evidence="1 3">
    <name type="scientific">Yarrowia lipolytica</name>
    <name type="common">Candida lipolytica</name>
    <dbReference type="NCBI Taxonomy" id="4952"/>
    <lineage>
        <taxon>Eukaryota</taxon>
        <taxon>Fungi</taxon>
        <taxon>Dikarya</taxon>
        <taxon>Ascomycota</taxon>
        <taxon>Saccharomycotina</taxon>
        <taxon>Dipodascomycetes</taxon>
        <taxon>Dipodascales</taxon>
        <taxon>Dipodascales incertae sedis</taxon>
        <taxon>Yarrowia</taxon>
    </lineage>
</organism>
<dbReference type="AlphaFoldDB" id="A0A1D8N571"/>
<dbReference type="RefSeq" id="XP_500156.1">
    <property type="nucleotide sequence ID" value="XM_500156.1"/>
</dbReference>